<evidence type="ECO:0000259" key="15">
    <source>
        <dbReference type="Pfam" id="PF05193"/>
    </source>
</evidence>
<comment type="subcellular location">
    <subcellularLocation>
        <location evidence="3">Mitochondrion</location>
    </subcellularLocation>
</comment>
<comment type="function">
    <text evidence="13">Catalytic subunit of the essential mitochondrial processing protease (MPP), which cleaves the mitochondrial sequence off newly imported precursors proteins. Preferentially, cleaves after an arginine at position P2.</text>
</comment>
<evidence type="ECO:0000256" key="11">
    <source>
        <dbReference type="ARBA" id="ARBA00023128"/>
    </source>
</evidence>
<dbReference type="InterPro" id="IPR011765">
    <property type="entry name" value="Pept_M16_N"/>
</dbReference>
<dbReference type="Proteomes" id="UP000054107">
    <property type="component" value="Unassembled WGS sequence"/>
</dbReference>
<dbReference type="Pfam" id="PF00675">
    <property type="entry name" value="Peptidase_M16"/>
    <property type="match status" value="1"/>
</dbReference>
<evidence type="ECO:0000256" key="5">
    <source>
        <dbReference type="ARBA" id="ARBA00012299"/>
    </source>
</evidence>
<dbReference type="AlphaFoldDB" id="A0A0B7NAW6"/>
<dbReference type="EC" id="3.4.24.64" evidence="5"/>
<dbReference type="InterPro" id="IPR050361">
    <property type="entry name" value="MPP/UQCRC_Complex"/>
</dbReference>
<evidence type="ECO:0000256" key="2">
    <source>
        <dbReference type="ARBA" id="ARBA00001947"/>
    </source>
</evidence>
<dbReference type="GO" id="GO:0046872">
    <property type="term" value="F:metal ion binding"/>
    <property type="evidence" value="ECO:0007669"/>
    <property type="project" value="UniProtKB-KW"/>
</dbReference>
<evidence type="ECO:0000256" key="7">
    <source>
        <dbReference type="ARBA" id="ARBA00022723"/>
    </source>
</evidence>
<dbReference type="FunFam" id="3.30.830.10:FF:000001">
    <property type="entry name" value="Mitochondrial-processing peptidase subunit beta, mitochondrial"/>
    <property type="match status" value="1"/>
</dbReference>
<evidence type="ECO:0000256" key="8">
    <source>
        <dbReference type="ARBA" id="ARBA00022801"/>
    </source>
</evidence>
<dbReference type="EMBL" id="LN732612">
    <property type="protein sequence ID" value="CEP15645.1"/>
    <property type="molecule type" value="Genomic_DNA"/>
</dbReference>
<evidence type="ECO:0000256" key="10">
    <source>
        <dbReference type="ARBA" id="ARBA00023049"/>
    </source>
</evidence>
<dbReference type="GO" id="GO:0004222">
    <property type="term" value="F:metalloendopeptidase activity"/>
    <property type="evidence" value="ECO:0007669"/>
    <property type="project" value="UniProtKB-EC"/>
</dbReference>
<evidence type="ECO:0000313" key="16">
    <source>
        <dbReference type="EMBL" id="CEP15645.1"/>
    </source>
</evidence>
<dbReference type="Pfam" id="PF05193">
    <property type="entry name" value="Peptidase_M16_C"/>
    <property type="match status" value="1"/>
</dbReference>
<dbReference type="Gene3D" id="3.30.830.10">
    <property type="entry name" value="Metalloenzyme, LuxS/M16 peptidase-like"/>
    <property type="match status" value="2"/>
</dbReference>
<reference evidence="16 17" key="1">
    <citation type="submission" date="2014-09" db="EMBL/GenBank/DDBJ databases">
        <authorList>
            <person name="Ellenberger Sabrina"/>
        </authorList>
    </citation>
    <scope>NUCLEOTIDE SEQUENCE [LARGE SCALE GENOMIC DNA]</scope>
    <source>
        <strain evidence="16 17">CBS 412.66</strain>
    </source>
</reference>
<dbReference type="OrthoDB" id="10251424at2759"/>
<evidence type="ECO:0000256" key="6">
    <source>
        <dbReference type="ARBA" id="ARBA00022670"/>
    </source>
</evidence>
<evidence type="ECO:0000256" key="13">
    <source>
        <dbReference type="ARBA" id="ARBA00045757"/>
    </source>
</evidence>
<evidence type="ECO:0000256" key="4">
    <source>
        <dbReference type="ARBA" id="ARBA00007261"/>
    </source>
</evidence>
<dbReference type="SUPFAM" id="SSF63411">
    <property type="entry name" value="LuxS/MPP-like metallohydrolase"/>
    <property type="match status" value="2"/>
</dbReference>
<keyword evidence="10" id="KW-0482">Metalloprotease</keyword>
<keyword evidence="9" id="KW-0862">Zinc</keyword>
<accession>A0A0B7NAW6</accession>
<evidence type="ECO:0000256" key="1">
    <source>
        <dbReference type="ARBA" id="ARBA00001098"/>
    </source>
</evidence>
<comment type="similarity">
    <text evidence="4">Belongs to the peptidase M16 family.</text>
</comment>
<name>A0A0B7NAW6_9FUNG</name>
<feature type="domain" description="Peptidase M16 N-terminal" evidence="14">
    <location>
        <begin position="54"/>
        <end position="191"/>
    </location>
</feature>
<proteinExistence type="inferred from homology"/>
<feature type="domain" description="Peptidase M16 C-terminal" evidence="15">
    <location>
        <begin position="199"/>
        <end position="379"/>
    </location>
</feature>
<comment type="cofactor">
    <cofactor evidence="2">
        <name>Zn(2+)</name>
        <dbReference type="ChEBI" id="CHEBI:29105"/>
    </cofactor>
</comment>
<evidence type="ECO:0000256" key="9">
    <source>
        <dbReference type="ARBA" id="ARBA00022833"/>
    </source>
</evidence>
<evidence type="ECO:0000256" key="12">
    <source>
        <dbReference type="ARBA" id="ARBA00031018"/>
    </source>
</evidence>
<keyword evidence="6" id="KW-0645">Protease</keyword>
<evidence type="ECO:0000313" key="17">
    <source>
        <dbReference type="Proteomes" id="UP000054107"/>
    </source>
</evidence>
<organism evidence="16 17">
    <name type="scientific">Parasitella parasitica</name>
    <dbReference type="NCBI Taxonomy" id="35722"/>
    <lineage>
        <taxon>Eukaryota</taxon>
        <taxon>Fungi</taxon>
        <taxon>Fungi incertae sedis</taxon>
        <taxon>Mucoromycota</taxon>
        <taxon>Mucoromycotina</taxon>
        <taxon>Mucoromycetes</taxon>
        <taxon>Mucorales</taxon>
        <taxon>Mucorineae</taxon>
        <taxon>Mucoraceae</taxon>
        <taxon>Parasitella</taxon>
    </lineage>
</organism>
<keyword evidence="8" id="KW-0378">Hydrolase</keyword>
<dbReference type="GO" id="GO:0006627">
    <property type="term" value="P:protein processing involved in protein targeting to mitochondrion"/>
    <property type="evidence" value="ECO:0007669"/>
    <property type="project" value="TreeGrafter"/>
</dbReference>
<gene>
    <name evidence="16" type="primary">PARPA_09884.1 scaffold 39137</name>
</gene>
<comment type="catalytic activity">
    <reaction evidence="1">
        <text>Release of N-terminal transit peptides from precursor proteins imported into the mitochondrion, typically with Arg in position P2.</text>
        <dbReference type="EC" id="3.4.24.64"/>
    </reaction>
</comment>
<sequence length="465" mass="50444">MASRFLSNTLQANVGLTKQVGIIAMTPKFVRPLATAAKQASATRITNLPNGFTVATEENSSSGAATVGVWIDAGSRNESSKTSGAANLLEHVALQGQAAKFDKVGGVLTAQTGREVTSYSAKTLGVNVKESVDILADLIQNTNVDAASVDKQRQAVYKQQLAAETDYEAVVFDHLHATAFQGEGLGRPVVGVKETVEQLTAEDLLAYQKQNYGANRMVLVGSGDVDHDSLVRLAEEKFGGLPTAAPITQKKTTFTGSEIRLRDDTLPQARIALAVEGAPYLSEDYFNLLVMQAIIGSWDKSLGAAANLSSRLSTIVHNNHLANSFTAFTKGYKDTGLWGMYVVTENKDQIDDFVHFTQREWARLSTTVTASEVERAKQQVRASLLLSLDNTNAVAQDIGSQILVSGKRFTPEELKSFINKVSADTVHKTAKQYIWDQELAVVGQGPIECLTDYLRVRGFMAYNRF</sequence>
<dbReference type="STRING" id="35722.A0A0B7NAW6"/>
<dbReference type="GO" id="GO:0005739">
    <property type="term" value="C:mitochondrion"/>
    <property type="evidence" value="ECO:0007669"/>
    <property type="project" value="UniProtKB-SubCell"/>
</dbReference>
<dbReference type="InterPro" id="IPR007863">
    <property type="entry name" value="Peptidase_M16_C"/>
</dbReference>
<evidence type="ECO:0000256" key="3">
    <source>
        <dbReference type="ARBA" id="ARBA00004173"/>
    </source>
</evidence>
<dbReference type="PANTHER" id="PTHR11851:SF149">
    <property type="entry name" value="GH01077P"/>
    <property type="match status" value="1"/>
</dbReference>
<dbReference type="PANTHER" id="PTHR11851">
    <property type="entry name" value="METALLOPROTEASE"/>
    <property type="match status" value="1"/>
</dbReference>
<dbReference type="InterPro" id="IPR011249">
    <property type="entry name" value="Metalloenz_LuxS/M16"/>
</dbReference>
<keyword evidence="11" id="KW-0496">Mitochondrion</keyword>
<evidence type="ECO:0000259" key="14">
    <source>
        <dbReference type="Pfam" id="PF00675"/>
    </source>
</evidence>
<keyword evidence="17" id="KW-1185">Reference proteome</keyword>
<keyword evidence="7" id="KW-0479">Metal-binding</keyword>
<protein>
    <recommendedName>
        <fullName evidence="5">mitochondrial processing peptidase</fullName>
        <ecNumber evidence="5">3.4.24.64</ecNumber>
    </recommendedName>
    <alternativeName>
        <fullName evidence="12">Beta-MPP</fullName>
    </alternativeName>
</protein>